<proteinExistence type="predicted"/>
<comment type="caution">
    <text evidence="1">The sequence shown here is derived from an EMBL/GenBank/DDBJ whole genome shotgun (WGS) entry which is preliminary data.</text>
</comment>
<keyword evidence="2" id="KW-1185">Reference proteome</keyword>
<evidence type="ECO:0000313" key="1">
    <source>
        <dbReference type="EMBL" id="KAK7499960.1"/>
    </source>
</evidence>
<gene>
    <name evidence="1" type="ORF">BaRGS_00008808</name>
</gene>
<accession>A0ABD0LKI0</accession>
<dbReference type="AlphaFoldDB" id="A0ABD0LKI0"/>
<protein>
    <submittedName>
        <fullName evidence="1">Uncharacterized protein</fullName>
    </submittedName>
</protein>
<dbReference type="EMBL" id="JACVVK020000040">
    <property type="protein sequence ID" value="KAK7499960.1"/>
    <property type="molecule type" value="Genomic_DNA"/>
</dbReference>
<sequence length="81" mass="8692">MRLAQSAPSDKTVLIRAETPRSGSFVIKPVQTQISIAKDCLTKHHTGADDTLIPVPGADDTLIPVPGADDTLEYRRPLVQG</sequence>
<organism evidence="1 2">
    <name type="scientific">Batillaria attramentaria</name>
    <dbReference type="NCBI Taxonomy" id="370345"/>
    <lineage>
        <taxon>Eukaryota</taxon>
        <taxon>Metazoa</taxon>
        <taxon>Spiralia</taxon>
        <taxon>Lophotrochozoa</taxon>
        <taxon>Mollusca</taxon>
        <taxon>Gastropoda</taxon>
        <taxon>Caenogastropoda</taxon>
        <taxon>Sorbeoconcha</taxon>
        <taxon>Cerithioidea</taxon>
        <taxon>Batillariidae</taxon>
        <taxon>Batillaria</taxon>
    </lineage>
</organism>
<dbReference type="Proteomes" id="UP001519460">
    <property type="component" value="Unassembled WGS sequence"/>
</dbReference>
<reference evidence="1 2" key="1">
    <citation type="journal article" date="2023" name="Sci. Data">
        <title>Genome assembly of the Korean intertidal mud-creeper Batillaria attramentaria.</title>
        <authorList>
            <person name="Patra A.K."/>
            <person name="Ho P.T."/>
            <person name="Jun S."/>
            <person name="Lee S.J."/>
            <person name="Kim Y."/>
            <person name="Won Y.J."/>
        </authorList>
    </citation>
    <scope>NUCLEOTIDE SEQUENCE [LARGE SCALE GENOMIC DNA]</scope>
    <source>
        <strain evidence="1">Wonlab-2016</strain>
    </source>
</reference>
<name>A0ABD0LKI0_9CAEN</name>
<evidence type="ECO:0000313" key="2">
    <source>
        <dbReference type="Proteomes" id="UP001519460"/>
    </source>
</evidence>